<reference evidence="5 6" key="1">
    <citation type="journal article" date="2023" name="PLoS ONE">
        <title>Cytospora paraplurivora sp. nov. isolated from orchards with fruit tree decline syndrome in Ontario, Canada.</title>
        <authorList>
            <person name="Ilyukhin E."/>
            <person name="Nguyen H.D.T."/>
            <person name="Castle A.J."/>
            <person name="Ellouze W."/>
        </authorList>
    </citation>
    <scope>NUCLEOTIDE SEQUENCE [LARGE SCALE GENOMIC DNA]</scope>
    <source>
        <strain evidence="5 6">FDS-564</strain>
    </source>
</reference>
<evidence type="ECO:0000256" key="1">
    <source>
        <dbReference type="ARBA" id="ARBA00001947"/>
    </source>
</evidence>
<sequence length="142" mass="15644">MSEQRGILKESGDLSFVLTCLDPRCVPENYFGPDFHGGVFRNAGGRVTEDVIRSFTVLRVLAGLKNVAVVHHTEIIETIASVGPEAKTQAEKMDFKLFTFEGLSDSVKEDVRALRSAETLAGINVYGFELDTHTGRVERVDV</sequence>
<dbReference type="PANTHER" id="PTHR43175">
    <property type="entry name" value="CARBONIC ANHYDRASE"/>
    <property type="match status" value="1"/>
</dbReference>
<accession>A0AAN9UFP9</accession>
<comment type="caution">
    <text evidence="5">The sequence shown here is derived from an EMBL/GenBank/DDBJ whole genome shotgun (WGS) entry which is preliminary data.</text>
</comment>
<dbReference type="InterPro" id="IPR036874">
    <property type="entry name" value="Carbonic_anhydrase_sf"/>
</dbReference>
<dbReference type="GO" id="GO:0008270">
    <property type="term" value="F:zinc ion binding"/>
    <property type="evidence" value="ECO:0007669"/>
    <property type="project" value="InterPro"/>
</dbReference>
<dbReference type="GO" id="GO:0004089">
    <property type="term" value="F:carbonate dehydratase activity"/>
    <property type="evidence" value="ECO:0007669"/>
    <property type="project" value="InterPro"/>
</dbReference>
<dbReference type="Proteomes" id="UP001320245">
    <property type="component" value="Unassembled WGS sequence"/>
</dbReference>
<organism evidence="5 6">
    <name type="scientific">Cytospora paraplurivora</name>
    <dbReference type="NCBI Taxonomy" id="2898453"/>
    <lineage>
        <taxon>Eukaryota</taxon>
        <taxon>Fungi</taxon>
        <taxon>Dikarya</taxon>
        <taxon>Ascomycota</taxon>
        <taxon>Pezizomycotina</taxon>
        <taxon>Sordariomycetes</taxon>
        <taxon>Sordariomycetidae</taxon>
        <taxon>Diaporthales</taxon>
        <taxon>Cytosporaceae</taxon>
        <taxon>Cytospora</taxon>
    </lineage>
</organism>
<evidence type="ECO:0000256" key="2">
    <source>
        <dbReference type="ARBA" id="ARBA00006217"/>
    </source>
</evidence>
<evidence type="ECO:0008006" key="7">
    <source>
        <dbReference type="Google" id="ProtNLM"/>
    </source>
</evidence>
<dbReference type="InterPro" id="IPR001765">
    <property type="entry name" value="Carbonic_anhydrase"/>
</dbReference>
<keyword evidence="4" id="KW-0862">Zinc</keyword>
<evidence type="ECO:0000256" key="3">
    <source>
        <dbReference type="ARBA" id="ARBA00022723"/>
    </source>
</evidence>
<protein>
    <recommendedName>
        <fullName evidence="7">Carbonic anhydrase</fullName>
    </recommendedName>
</protein>
<keyword evidence="3" id="KW-0479">Metal-binding</keyword>
<proteinExistence type="inferred from homology"/>
<evidence type="ECO:0000256" key="4">
    <source>
        <dbReference type="ARBA" id="ARBA00022833"/>
    </source>
</evidence>
<dbReference type="SUPFAM" id="SSF53056">
    <property type="entry name" value="beta-carbonic anhydrase, cab"/>
    <property type="match status" value="1"/>
</dbReference>
<gene>
    <name evidence="5" type="ORF">SLS53_001699</name>
</gene>
<comment type="cofactor">
    <cofactor evidence="1">
        <name>Zn(2+)</name>
        <dbReference type="ChEBI" id="CHEBI:29105"/>
    </cofactor>
</comment>
<dbReference type="Gene3D" id="3.40.1050.10">
    <property type="entry name" value="Carbonic anhydrase"/>
    <property type="match status" value="1"/>
</dbReference>
<name>A0AAN9UFP9_9PEZI</name>
<evidence type="ECO:0000313" key="5">
    <source>
        <dbReference type="EMBL" id="KAK7747444.1"/>
    </source>
</evidence>
<comment type="similarity">
    <text evidence="2">Belongs to the beta-class carbonic anhydrase family.</text>
</comment>
<dbReference type="AlphaFoldDB" id="A0AAN9UFP9"/>
<evidence type="ECO:0000313" key="6">
    <source>
        <dbReference type="Proteomes" id="UP001320245"/>
    </source>
</evidence>
<dbReference type="EMBL" id="JAJSPL020000004">
    <property type="protein sequence ID" value="KAK7747444.1"/>
    <property type="molecule type" value="Genomic_DNA"/>
</dbReference>
<dbReference type="PANTHER" id="PTHR43175:SF3">
    <property type="entry name" value="CARBON DISULFIDE HYDROLASE"/>
    <property type="match status" value="1"/>
</dbReference>
<keyword evidence="6" id="KW-1185">Reference proteome</keyword>